<accession>A0A839UJW1</accession>
<dbReference type="GO" id="GO:0043190">
    <property type="term" value="C:ATP-binding cassette (ABC) transporter complex"/>
    <property type="evidence" value="ECO:0007669"/>
    <property type="project" value="InterPro"/>
</dbReference>
<sequence>MLKEIDRCRSLTGIDRRRFLAGSASLGIAAAVVASTGAAFAQETPKSGGNLRIAILGGGSADTLDANSNVTQPDTARVLGLYEPLRSVRKGGVFENVLAESMEANADATEWTIRLRPDVLFHNGKKLQAEDVAFTFRRVTDPAAPLVGAPGLAPMDRDGLKIVDDLTLRVPMKTPYAIFDEVVADDINLGIVPVGYDPQKPVGTGAFKFESFSPGQQSVFMRFDDYWGEKAYLDSVTIIDSFASDNAAFYALQGGEIDAFAATPLALAKQVQEGGPIKILASEVGQWTPFTMRVDQPPFDNPDVRKAMRLVVDREQIIKIAMSGFAAPGNDVFSRWDGAPDRFKRERDIEQAKELLKKAGQENLTVDLVTADIANGVVTSAQIYARQAKDAGITVNVKQVTPEVFFGEQYLKWPFAQSFWTLKPYLPQVALCLLPNSPYNETHWSDPAYIKLYGEAIATIDPLKRADLISQLQIADFEQGGYIIPSHNRIIDLVASNVNGLSPGALLALGDYNYRKIWLS</sequence>
<dbReference type="Gene3D" id="3.40.190.10">
    <property type="entry name" value="Periplasmic binding protein-like II"/>
    <property type="match status" value="1"/>
</dbReference>
<evidence type="ECO:0000313" key="8">
    <source>
        <dbReference type="Proteomes" id="UP000554520"/>
    </source>
</evidence>
<dbReference type="RefSeq" id="WP_183664886.1">
    <property type="nucleotide sequence ID" value="NZ_JACHXN010000028.1"/>
</dbReference>
<dbReference type="GO" id="GO:1904680">
    <property type="term" value="F:peptide transmembrane transporter activity"/>
    <property type="evidence" value="ECO:0007669"/>
    <property type="project" value="TreeGrafter"/>
</dbReference>
<dbReference type="InterPro" id="IPR000914">
    <property type="entry name" value="SBP_5_dom"/>
</dbReference>
<dbReference type="SUPFAM" id="SSF53850">
    <property type="entry name" value="Periplasmic binding protein-like II"/>
    <property type="match status" value="1"/>
</dbReference>
<feature type="chain" id="PRO_5032896104" evidence="5">
    <location>
        <begin position="42"/>
        <end position="520"/>
    </location>
</feature>
<evidence type="ECO:0000256" key="5">
    <source>
        <dbReference type="SAM" id="SignalP"/>
    </source>
</evidence>
<comment type="similarity">
    <text evidence="2">Belongs to the bacterial solute-binding protein 5 family.</text>
</comment>
<reference evidence="7 8" key="1">
    <citation type="submission" date="2020-08" db="EMBL/GenBank/DDBJ databases">
        <title>Genomic Encyclopedia of Type Strains, Phase III (KMG-III): the genomes of soil and plant-associated and newly described type strains.</title>
        <authorList>
            <person name="Whitman W."/>
        </authorList>
    </citation>
    <scope>NUCLEOTIDE SEQUENCE [LARGE SCALE GENOMIC DNA]</scope>
    <source>
        <strain evidence="7 8">CECT 7015</strain>
    </source>
</reference>
<dbReference type="Gene3D" id="3.10.105.10">
    <property type="entry name" value="Dipeptide-binding Protein, Domain 3"/>
    <property type="match status" value="1"/>
</dbReference>
<evidence type="ECO:0000259" key="6">
    <source>
        <dbReference type="Pfam" id="PF00496"/>
    </source>
</evidence>
<evidence type="ECO:0000256" key="1">
    <source>
        <dbReference type="ARBA" id="ARBA00004418"/>
    </source>
</evidence>
<organism evidence="7 8">
    <name type="scientific">Phyllobacterium trifolii</name>
    <dbReference type="NCBI Taxonomy" id="300193"/>
    <lineage>
        <taxon>Bacteria</taxon>
        <taxon>Pseudomonadati</taxon>
        <taxon>Pseudomonadota</taxon>
        <taxon>Alphaproteobacteria</taxon>
        <taxon>Hyphomicrobiales</taxon>
        <taxon>Phyllobacteriaceae</taxon>
        <taxon>Phyllobacterium</taxon>
    </lineage>
</organism>
<dbReference type="InterPro" id="IPR030678">
    <property type="entry name" value="Peptide/Ni-bd"/>
</dbReference>
<dbReference type="InterPro" id="IPR006311">
    <property type="entry name" value="TAT_signal"/>
</dbReference>
<dbReference type="PROSITE" id="PS51318">
    <property type="entry name" value="TAT"/>
    <property type="match status" value="1"/>
</dbReference>
<evidence type="ECO:0000256" key="4">
    <source>
        <dbReference type="ARBA" id="ARBA00022729"/>
    </source>
</evidence>
<dbReference type="AlphaFoldDB" id="A0A839UJW1"/>
<comment type="caution">
    <text evidence="7">The sequence shown here is derived from an EMBL/GenBank/DDBJ whole genome shotgun (WGS) entry which is preliminary data.</text>
</comment>
<dbReference type="GO" id="GO:0030288">
    <property type="term" value="C:outer membrane-bounded periplasmic space"/>
    <property type="evidence" value="ECO:0007669"/>
    <property type="project" value="UniProtKB-ARBA"/>
</dbReference>
<gene>
    <name evidence="7" type="ORF">FHS21_005622</name>
</gene>
<dbReference type="PIRSF" id="PIRSF002741">
    <property type="entry name" value="MppA"/>
    <property type="match status" value="1"/>
</dbReference>
<keyword evidence="3" id="KW-0813">Transport</keyword>
<dbReference type="Pfam" id="PF00496">
    <property type="entry name" value="SBP_bac_5"/>
    <property type="match status" value="1"/>
</dbReference>
<dbReference type="EMBL" id="JACHXN010000028">
    <property type="protein sequence ID" value="MBB3149170.1"/>
    <property type="molecule type" value="Genomic_DNA"/>
</dbReference>
<keyword evidence="4 5" id="KW-0732">Signal</keyword>
<dbReference type="Proteomes" id="UP000554520">
    <property type="component" value="Unassembled WGS sequence"/>
</dbReference>
<dbReference type="PANTHER" id="PTHR30290:SF9">
    <property type="entry name" value="OLIGOPEPTIDE-BINDING PROTEIN APPA"/>
    <property type="match status" value="1"/>
</dbReference>
<dbReference type="CDD" id="cd08503">
    <property type="entry name" value="PBP2_NikA_DppA_OppA_like_17"/>
    <property type="match status" value="1"/>
</dbReference>
<name>A0A839UJW1_9HYPH</name>
<evidence type="ECO:0000256" key="3">
    <source>
        <dbReference type="ARBA" id="ARBA00022448"/>
    </source>
</evidence>
<keyword evidence="8" id="KW-1185">Reference proteome</keyword>
<proteinExistence type="inferred from homology"/>
<protein>
    <submittedName>
        <fullName evidence="7">Peptide/nickel transport system substrate-binding protein</fullName>
    </submittedName>
</protein>
<dbReference type="PANTHER" id="PTHR30290">
    <property type="entry name" value="PERIPLASMIC BINDING COMPONENT OF ABC TRANSPORTER"/>
    <property type="match status" value="1"/>
</dbReference>
<evidence type="ECO:0000313" key="7">
    <source>
        <dbReference type="EMBL" id="MBB3149170.1"/>
    </source>
</evidence>
<feature type="domain" description="Solute-binding protein family 5" evidence="6">
    <location>
        <begin position="95"/>
        <end position="418"/>
    </location>
</feature>
<evidence type="ECO:0000256" key="2">
    <source>
        <dbReference type="ARBA" id="ARBA00005695"/>
    </source>
</evidence>
<comment type="subcellular location">
    <subcellularLocation>
        <location evidence="1">Periplasm</location>
    </subcellularLocation>
</comment>
<dbReference type="GO" id="GO:0015833">
    <property type="term" value="P:peptide transport"/>
    <property type="evidence" value="ECO:0007669"/>
    <property type="project" value="TreeGrafter"/>
</dbReference>
<dbReference type="InterPro" id="IPR039424">
    <property type="entry name" value="SBP_5"/>
</dbReference>
<feature type="signal peptide" evidence="5">
    <location>
        <begin position="1"/>
        <end position="41"/>
    </location>
</feature>